<evidence type="ECO:0000313" key="5">
    <source>
        <dbReference type="Proteomes" id="UP001476950"/>
    </source>
</evidence>
<comment type="caution">
    <text evidence="4">The sequence shown here is derived from an EMBL/GenBank/DDBJ whole genome shotgun (WGS) entry which is preliminary data.</text>
</comment>
<dbReference type="CDD" id="cd04301">
    <property type="entry name" value="NAT_SF"/>
    <property type="match status" value="1"/>
</dbReference>
<evidence type="ECO:0000256" key="2">
    <source>
        <dbReference type="ARBA" id="ARBA00023315"/>
    </source>
</evidence>
<dbReference type="SUPFAM" id="SSF55729">
    <property type="entry name" value="Acyl-CoA N-acyltransferases (Nat)"/>
    <property type="match status" value="2"/>
</dbReference>
<dbReference type="InterPro" id="IPR000182">
    <property type="entry name" value="GNAT_dom"/>
</dbReference>
<evidence type="ECO:0000259" key="3">
    <source>
        <dbReference type="PROSITE" id="PS51186"/>
    </source>
</evidence>
<dbReference type="Proteomes" id="UP001476950">
    <property type="component" value="Unassembled WGS sequence"/>
</dbReference>
<proteinExistence type="predicted"/>
<sequence length="329" mass="36697">MSTLLSSNIIMRPYAGEADLPAIACLMNACEAVDRADIGTSVDELRQEFAHPNLDAARNISLWQRNDGTLIGFGALSIPQPTETHSGFLNFHVHPIARNSDIETQIFAWGEQQLRAVGGSALLELQAVSRPNQGDRPRLLERYGFTAKRYFFQMARSLAEPIPTPQFPVGFTLRHVVSELDAADWVALFNESFIDHWNHHPMTVEQFHYHNQDPDYDPALDLVAIAPDGTFAAFCTGCIYPNDNQRSGRNEGWIEVLGTRRGFRRLGLGRAMLLLYLQQLRSIGAETALLGVDSDNPSGALRLYESVGFRQLHTTIVYTKEVRSEGVEG</sequence>
<dbReference type="Pfam" id="PF00583">
    <property type="entry name" value="Acetyltransf_1"/>
    <property type="match status" value="1"/>
</dbReference>
<organism evidence="4 5">
    <name type="scientific">Stenomitos frigidus AS-A4</name>
    <dbReference type="NCBI Taxonomy" id="2933935"/>
    <lineage>
        <taxon>Bacteria</taxon>
        <taxon>Bacillati</taxon>
        <taxon>Cyanobacteriota</taxon>
        <taxon>Cyanophyceae</taxon>
        <taxon>Leptolyngbyales</taxon>
        <taxon>Leptolyngbyaceae</taxon>
        <taxon>Stenomitos</taxon>
    </lineage>
</organism>
<dbReference type="InterPro" id="IPR050832">
    <property type="entry name" value="Bact_Acetyltransf"/>
</dbReference>
<protein>
    <submittedName>
        <fullName evidence="4">GNAT family N-acetyltransferase</fullName>
    </submittedName>
</protein>
<keyword evidence="2" id="KW-0012">Acyltransferase</keyword>
<keyword evidence="5" id="KW-1185">Reference proteome</keyword>
<dbReference type="PROSITE" id="PS51186">
    <property type="entry name" value="GNAT"/>
    <property type="match status" value="1"/>
</dbReference>
<gene>
    <name evidence="4" type="ORF">NDI38_01865</name>
</gene>
<dbReference type="EMBL" id="JAMPLM010000001">
    <property type="protein sequence ID" value="MEP1057164.1"/>
    <property type="molecule type" value="Genomic_DNA"/>
</dbReference>
<dbReference type="Gene3D" id="3.40.630.30">
    <property type="match status" value="1"/>
</dbReference>
<keyword evidence="1" id="KW-0808">Transferase</keyword>
<accession>A0ABV0KFP3</accession>
<evidence type="ECO:0000313" key="4">
    <source>
        <dbReference type="EMBL" id="MEP1057164.1"/>
    </source>
</evidence>
<reference evidence="4 5" key="1">
    <citation type="submission" date="2022-04" db="EMBL/GenBank/DDBJ databases">
        <title>Positive selection, recombination, and allopatry shape intraspecific diversity of widespread and dominant cyanobacteria.</title>
        <authorList>
            <person name="Wei J."/>
            <person name="Shu W."/>
            <person name="Hu C."/>
        </authorList>
    </citation>
    <scope>NUCLEOTIDE SEQUENCE [LARGE SCALE GENOMIC DNA]</scope>
    <source>
        <strain evidence="4 5">AS-A4</strain>
    </source>
</reference>
<dbReference type="InterPro" id="IPR016181">
    <property type="entry name" value="Acyl_CoA_acyltransferase"/>
</dbReference>
<feature type="domain" description="N-acetyltransferase" evidence="3">
    <location>
        <begin position="171"/>
        <end position="323"/>
    </location>
</feature>
<evidence type="ECO:0000256" key="1">
    <source>
        <dbReference type="ARBA" id="ARBA00022679"/>
    </source>
</evidence>
<name>A0ABV0KFP3_9CYAN</name>
<dbReference type="RefSeq" id="WP_347241291.1">
    <property type="nucleotide sequence ID" value="NZ_JAMPLM010000001.1"/>
</dbReference>
<dbReference type="PANTHER" id="PTHR43877">
    <property type="entry name" value="AMINOALKYLPHOSPHONATE N-ACETYLTRANSFERASE-RELATED-RELATED"/>
    <property type="match status" value="1"/>
</dbReference>